<dbReference type="Proteomes" id="UP000194474">
    <property type="component" value="Unassembled WGS sequence"/>
</dbReference>
<dbReference type="EMBL" id="FXWK01000001">
    <property type="protein sequence ID" value="SMQ65818.1"/>
    <property type="molecule type" value="Genomic_DNA"/>
</dbReference>
<accession>A0A1Y6ESW1</accession>
<keyword evidence="2" id="KW-1185">Reference proteome</keyword>
<evidence type="ECO:0000313" key="1">
    <source>
        <dbReference type="EMBL" id="SMQ65818.1"/>
    </source>
</evidence>
<sequence length="94" mass="10377">MAYLRDPEVLASQPYHVYRSVFVARMEPEEAEILEGVLNSQESAKLRLLYNAVDYFMSDDMLFVVLHATVATALSLDGGATPNMARADELLAPG</sequence>
<organism evidence="1 2">
    <name type="scientific">Devosia lucknowensis</name>
    <dbReference type="NCBI Taxonomy" id="1096929"/>
    <lineage>
        <taxon>Bacteria</taxon>
        <taxon>Pseudomonadati</taxon>
        <taxon>Pseudomonadota</taxon>
        <taxon>Alphaproteobacteria</taxon>
        <taxon>Hyphomicrobiales</taxon>
        <taxon>Devosiaceae</taxon>
        <taxon>Devosia</taxon>
    </lineage>
</organism>
<dbReference type="RefSeq" id="WP_140048906.1">
    <property type="nucleotide sequence ID" value="NZ_FXWK01000001.1"/>
</dbReference>
<name>A0A1Y6ESW1_9HYPH</name>
<reference evidence="2" key="1">
    <citation type="submission" date="2017-04" db="EMBL/GenBank/DDBJ databases">
        <authorList>
            <person name="Varghese N."/>
            <person name="Submissions S."/>
        </authorList>
    </citation>
    <scope>NUCLEOTIDE SEQUENCE [LARGE SCALE GENOMIC DNA]</scope>
</reference>
<gene>
    <name evidence="1" type="ORF">SAMN06295905_1324</name>
</gene>
<evidence type="ECO:0000313" key="2">
    <source>
        <dbReference type="Proteomes" id="UP000194474"/>
    </source>
</evidence>
<dbReference type="AlphaFoldDB" id="A0A1Y6ESW1"/>
<protein>
    <submittedName>
        <fullName evidence="1">Uncharacterized protein</fullName>
    </submittedName>
</protein>
<proteinExistence type="predicted"/>
<dbReference type="OrthoDB" id="7961338at2"/>